<dbReference type="AlphaFoldDB" id="A0A917X7L1"/>
<organism evidence="2 3">
    <name type="scientific">Dactylosporangium sucinum</name>
    <dbReference type="NCBI Taxonomy" id="1424081"/>
    <lineage>
        <taxon>Bacteria</taxon>
        <taxon>Bacillati</taxon>
        <taxon>Actinomycetota</taxon>
        <taxon>Actinomycetes</taxon>
        <taxon>Micromonosporales</taxon>
        <taxon>Micromonosporaceae</taxon>
        <taxon>Dactylosporangium</taxon>
    </lineage>
</organism>
<reference evidence="2" key="1">
    <citation type="journal article" date="2014" name="Int. J. Syst. Evol. Microbiol.">
        <title>Complete genome sequence of Corynebacterium casei LMG S-19264T (=DSM 44701T), isolated from a smear-ripened cheese.</title>
        <authorList>
            <consortium name="US DOE Joint Genome Institute (JGI-PGF)"/>
            <person name="Walter F."/>
            <person name="Albersmeier A."/>
            <person name="Kalinowski J."/>
            <person name="Ruckert C."/>
        </authorList>
    </citation>
    <scope>NUCLEOTIDE SEQUENCE</scope>
    <source>
        <strain evidence="2">JCM 19831</strain>
    </source>
</reference>
<evidence type="ECO:0000313" key="3">
    <source>
        <dbReference type="Proteomes" id="UP000642070"/>
    </source>
</evidence>
<proteinExistence type="predicted"/>
<accession>A0A917X7L1</accession>
<dbReference type="Proteomes" id="UP000642070">
    <property type="component" value="Unassembled WGS sequence"/>
</dbReference>
<sequence>MKLLSRLRLKRGIALLAGAAAATVAVLGLTAAPASASSSFSAWVDPASNKFVFLDAQGGGIYNGTPIITWYCNGGSNQSYGATAT</sequence>
<keyword evidence="3" id="KW-1185">Reference proteome</keyword>
<gene>
    <name evidence="2" type="ORF">GCM10007977_106480</name>
</gene>
<dbReference type="Gene3D" id="2.80.10.50">
    <property type="match status" value="1"/>
</dbReference>
<evidence type="ECO:0000256" key="1">
    <source>
        <dbReference type="SAM" id="SignalP"/>
    </source>
</evidence>
<comment type="caution">
    <text evidence="2">The sequence shown here is derived from an EMBL/GenBank/DDBJ whole genome shotgun (WGS) entry which is preliminary data.</text>
</comment>
<dbReference type="InterPro" id="IPR035992">
    <property type="entry name" value="Ricin_B-like_lectins"/>
</dbReference>
<evidence type="ECO:0000313" key="2">
    <source>
        <dbReference type="EMBL" id="GGM87241.1"/>
    </source>
</evidence>
<dbReference type="SUPFAM" id="SSF50370">
    <property type="entry name" value="Ricin B-like lectins"/>
    <property type="match status" value="1"/>
</dbReference>
<keyword evidence="1" id="KW-0732">Signal</keyword>
<feature type="chain" id="PRO_5037917082" evidence="1">
    <location>
        <begin position="37"/>
        <end position="85"/>
    </location>
</feature>
<dbReference type="EMBL" id="BMPI01000111">
    <property type="protein sequence ID" value="GGM87241.1"/>
    <property type="molecule type" value="Genomic_DNA"/>
</dbReference>
<feature type="signal peptide" evidence="1">
    <location>
        <begin position="1"/>
        <end position="36"/>
    </location>
</feature>
<name>A0A917X7L1_9ACTN</name>
<protein>
    <submittedName>
        <fullName evidence="2">Uncharacterized protein</fullName>
    </submittedName>
</protein>
<dbReference type="RefSeq" id="WP_190257786.1">
    <property type="nucleotide sequence ID" value="NZ_BMPI01000111.1"/>
</dbReference>
<reference evidence="2" key="2">
    <citation type="submission" date="2020-09" db="EMBL/GenBank/DDBJ databases">
        <authorList>
            <person name="Sun Q."/>
            <person name="Ohkuma M."/>
        </authorList>
    </citation>
    <scope>NUCLEOTIDE SEQUENCE</scope>
    <source>
        <strain evidence="2">JCM 19831</strain>
    </source>
</reference>